<dbReference type="AlphaFoldDB" id="A1AT88"/>
<dbReference type="Proteomes" id="UP000006732">
    <property type="component" value="Chromosome"/>
</dbReference>
<feature type="region of interest" description="Disordered" evidence="1">
    <location>
        <begin position="71"/>
        <end position="192"/>
    </location>
</feature>
<dbReference type="RefSeq" id="WP_011736794.1">
    <property type="nucleotide sequence ID" value="NC_008609.1"/>
</dbReference>
<dbReference type="EMBL" id="CP000482">
    <property type="protein sequence ID" value="ABL00559.1"/>
    <property type="molecule type" value="Genomic_DNA"/>
</dbReference>
<gene>
    <name evidence="2" type="ordered locus">Ppro_2961</name>
</gene>
<accession>A1AT88</accession>
<organism evidence="2 3">
    <name type="scientific">Pelobacter propionicus (strain DSM 2379 / NBRC 103807 / OttBd1)</name>
    <dbReference type="NCBI Taxonomy" id="338966"/>
    <lineage>
        <taxon>Bacteria</taxon>
        <taxon>Pseudomonadati</taxon>
        <taxon>Thermodesulfobacteriota</taxon>
        <taxon>Desulfuromonadia</taxon>
        <taxon>Desulfuromonadales</taxon>
        <taxon>Desulfuromonadaceae</taxon>
        <taxon>Pelobacter</taxon>
    </lineage>
</organism>
<dbReference type="KEGG" id="ppd:Ppro_2961"/>
<evidence type="ECO:0000313" key="2">
    <source>
        <dbReference type="EMBL" id="ABL00559.1"/>
    </source>
</evidence>
<feature type="compositionally biased region" description="Polar residues" evidence="1">
    <location>
        <begin position="167"/>
        <end position="177"/>
    </location>
</feature>
<keyword evidence="3" id="KW-1185">Reference proteome</keyword>
<proteinExistence type="predicted"/>
<dbReference type="STRING" id="338966.Ppro_2961"/>
<evidence type="ECO:0000313" key="3">
    <source>
        <dbReference type="Proteomes" id="UP000006732"/>
    </source>
</evidence>
<protein>
    <submittedName>
        <fullName evidence="2">Uncharacterized protein</fullName>
    </submittedName>
</protein>
<dbReference type="eggNOG" id="ENOG502ZGTS">
    <property type="taxonomic scope" value="Bacteria"/>
</dbReference>
<reference evidence="2 3" key="1">
    <citation type="submission" date="2006-10" db="EMBL/GenBank/DDBJ databases">
        <title>Complete sequence of chromosome of Pelobacter propionicus DSM 2379.</title>
        <authorList>
            <consortium name="US DOE Joint Genome Institute"/>
            <person name="Copeland A."/>
            <person name="Lucas S."/>
            <person name="Lapidus A."/>
            <person name="Barry K."/>
            <person name="Detter J.C."/>
            <person name="Glavina del Rio T."/>
            <person name="Hammon N."/>
            <person name="Israni S."/>
            <person name="Dalin E."/>
            <person name="Tice H."/>
            <person name="Pitluck S."/>
            <person name="Saunders E."/>
            <person name="Brettin T."/>
            <person name="Bruce D."/>
            <person name="Han C."/>
            <person name="Tapia R."/>
            <person name="Schmutz J."/>
            <person name="Larimer F."/>
            <person name="Land M."/>
            <person name="Hauser L."/>
            <person name="Kyrpides N."/>
            <person name="Kim E."/>
            <person name="Lovley D."/>
            <person name="Richardson P."/>
        </authorList>
    </citation>
    <scope>NUCLEOTIDE SEQUENCE [LARGE SCALE GENOMIC DNA]</scope>
    <source>
        <strain evidence="3">DSM 2379 / NBRC 103807 / OttBd1</strain>
    </source>
</reference>
<evidence type="ECO:0000256" key="1">
    <source>
        <dbReference type="SAM" id="MobiDB-lite"/>
    </source>
</evidence>
<dbReference type="OrthoDB" id="5432538at2"/>
<sequence length="205" mass="21904">MKCPKCGYTSFESNDTCKKCSHDLIAHRETYGLKPVVFQMNKRATMAAAIVAEAVPATVPQQPAEQATDMFSFDMPDQKPATPVEEPPVSTPFSFDERPAPSPAEPASPFSFSFDDDQATAKNATPEDAFADLLETTQLSEPSPSAGPAMAATPPLAGDAPGEYDLSSFSWDDTTVESPGGEPKKKADDDFTSLFGEIDDAAIKK</sequence>
<dbReference type="HOGENOM" id="CLU_1459336_0_0_7"/>
<name>A1AT88_PELPD</name>